<gene>
    <name evidence="1" type="ORF">WICPIJ_009924</name>
</gene>
<dbReference type="EMBL" id="JAEUBG010005713">
    <property type="protein sequence ID" value="KAH3673038.1"/>
    <property type="molecule type" value="Genomic_DNA"/>
</dbReference>
<reference evidence="1" key="1">
    <citation type="journal article" date="2021" name="Open Biol.">
        <title>Shared evolutionary footprints suggest mitochondrial oxidative damage underlies multiple complex I losses in fungi.</title>
        <authorList>
            <person name="Schikora-Tamarit M.A."/>
            <person name="Marcet-Houben M."/>
            <person name="Nosek J."/>
            <person name="Gabaldon T."/>
        </authorList>
    </citation>
    <scope>NUCLEOTIDE SEQUENCE</scope>
    <source>
        <strain evidence="1">CBS2887</strain>
    </source>
</reference>
<evidence type="ECO:0000313" key="2">
    <source>
        <dbReference type="Proteomes" id="UP000774326"/>
    </source>
</evidence>
<dbReference type="Proteomes" id="UP000774326">
    <property type="component" value="Unassembled WGS sequence"/>
</dbReference>
<proteinExistence type="predicted"/>
<sequence>MLFIMFDGSICSPKLWNIRASFNWTLASKTLSYVERALGFRDRWFISFITTIKSVIVSDSEIRLADCLDFFTSMSLSSMMVVSTSLEITTSFVLPNSQRN</sequence>
<evidence type="ECO:0000313" key="1">
    <source>
        <dbReference type="EMBL" id="KAH3673038.1"/>
    </source>
</evidence>
<dbReference type="AlphaFoldDB" id="A0A9P8TB36"/>
<accession>A0A9P8TB36</accession>
<comment type="caution">
    <text evidence="1">The sequence shown here is derived from an EMBL/GenBank/DDBJ whole genome shotgun (WGS) entry which is preliminary data.</text>
</comment>
<reference evidence="1" key="2">
    <citation type="submission" date="2021-01" db="EMBL/GenBank/DDBJ databases">
        <authorList>
            <person name="Schikora-Tamarit M.A."/>
        </authorList>
    </citation>
    <scope>NUCLEOTIDE SEQUENCE</scope>
    <source>
        <strain evidence="1">CBS2887</strain>
    </source>
</reference>
<organism evidence="1 2">
    <name type="scientific">Wickerhamomyces pijperi</name>
    <name type="common">Yeast</name>
    <name type="synonym">Pichia pijperi</name>
    <dbReference type="NCBI Taxonomy" id="599730"/>
    <lineage>
        <taxon>Eukaryota</taxon>
        <taxon>Fungi</taxon>
        <taxon>Dikarya</taxon>
        <taxon>Ascomycota</taxon>
        <taxon>Saccharomycotina</taxon>
        <taxon>Saccharomycetes</taxon>
        <taxon>Phaffomycetales</taxon>
        <taxon>Wickerhamomycetaceae</taxon>
        <taxon>Wickerhamomyces</taxon>
    </lineage>
</organism>
<keyword evidence="2" id="KW-1185">Reference proteome</keyword>
<name>A0A9P8TB36_WICPI</name>
<protein>
    <submittedName>
        <fullName evidence="1">Uncharacterized protein</fullName>
    </submittedName>
</protein>